<dbReference type="Gene3D" id="3.40.50.150">
    <property type="entry name" value="Vaccinia Virus protein VP39"/>
    <property type="match status" value="1"/>
</dbReference>
<dbReference type="GO" id="GO:0032259">
    <property type="term" value="P:methylation"/>
    <property type="evidence" value="ECO:0007669"/>
    <property type="project" value="UniProtKB-KW"/>
</dbReference>
<dbReference type="GO" id="GO:0008168">
    <property type="term" value="F:methyltransferase activity"/>
    <property type="evidence" value="ECO:0007669"/>
    <property type="project" value="UniProtKB-KW"/>
</dbReference>
<evidence type="ECO:0000256" key="2">
    <source>
        <dbReference type="ARBA" id="ARBA00022679"/>
    </source>
</evidence>
<evidence type="ECO:0000259" key="4">
    <source>
        <dbReference type="Pfam" id="PF08241"/>
    </source>
</evidence>
<keyword evidence="3" id="KW-0949">S-adenosyl-L-methionine</keyword>
<keyword evidence="6" id="KW-1185">Reference proteome</keyword>
<feature type="domain" description="Methyltransferase type 11" evidence="4">
    <location>
        <begin position="42"/>
        <end position="133"/>
    </location>
</feature>
<dbReference type="CDD" id="cd02440">
    <property type="entry name" value="AdoMet_MTases"/>
    <property type="match status" value="1"/>
</dbReference>
<evidence type="ECO:0000256" key="3">
    <source>
        <dbReference type="ARBA" id="ARBA00022691"/>
    </source>
</evidence>
<accession>A0ABY5PHK1</accession>
<dbReference type="PANTHER" id="PTHR43464:SF19">
    <property type="entry name" value="UBIQUINONE BIOSYNTHESIS O-METHYLTRANSFERASE, MITOCHONDRIAL"/>
    <property type="match status" value="1"/>
</dbReference>
<dbReference type="Pfam" id="PF08241">
    <property type="entry name" value="Methyltransf_11"/>
    <property type="match status" value="1"/>
</dbReference>
<dbReference type="PANTHER" id="PTHR43464">
    <property type="entry name" value="METHYLTRANSFERASE"/>
    <property type="match status" value="1"/>
</dbReference>
<dbReference type="InterPro" id="IPR029063">
    <property type="entry name" value="SAM-dependent_MTases_sf"/>
</dbReference>
<protein>
    <submittedName>
        <fullName evidence="5">Class I SAM-dependent methyltransferase</fullName>
    </submittedName>
</protein>
<dbReference type="SUPFAM" id="SSF53335">
    <property type="entry name" value="S-adenosyl-L-methionine-dependent methyltransferases"/>
    <property type="match status" value="1"/>
</dbReference>
<evidence type="ECO:0000313" key="6">
    <source>
        <dbReference type="Proteomes" id="UP001058860"/>
    </source>
</evidence>
<evidence type="ECO:0000313" key="5">
    <source>
        <dbReference type="EMBL" id="UUY04146.1"/>
    </source>
</evidence>
<keyword evidence="1 5" id="KW-0489">Methyltransferase</keyword>
<name>A0ABY5PHK1_9ACTN</name>
<sequence length="207" mass="22580">MSEQHEAIWAALPEGLEPEGYPLRRAFLLEHVDPGPPAPTVLDVGCGEGWFSEALREAGADPVAVDVAAEALRRAERRVPGLVTRLWAHDEPLPLDDNSVDVVWAGEVIEHVADIAPWLSELRRVLKPRGTLLLTTPHVGRAALLGAALSKRRFAERFEPRSDHVHFLAPSTLGPLLDDLGFDVAEMTLAGGRPLARETILVRAVRA</sequence>
<keyword evidence="2" id="KW-0808">Transferase</keyword>
<dbReference type="RefSeq" id="WP_353864639.1">
    <property type="nucleotide sequence ID" value="NZ_CP088295.1"/>
</dbReference>
<organism evidence="5 6">
    <name type="scientific">Svornostia abyssi</name>
    <dbReference type="NCBI Taxonomy" id="2898438"/>
    <lineage>
        <taxon>Bacteria</taxon>
        <taxon>Bacillati</taxon>
        <taxon>Actinomycetota</taxon>
        <taxon>Thermoleophilia</taxon>
        <taxon>Solirubrobacterales</taxon>
        <taxon>Baekduiaceae</taxon>
        <taxon>Svornostia</taxon>
    </lineage>
</organism>
<dbReference type="Proteomes" id="UP001058860">
    <property type="component" value="Chromosome"/>
</dbReference>
<proteinExistence type="predicted"/>
<dbReference type="InterPro" id="IPR013216">
    <property type="entry name" value="Methyltransf_11"/>
</dbReference>
<dbReference type="EMBL" id="CP088295">
    <property type="protein sequence ID" value="UUY04146.1"/>
    <property type="molecule type" value="Genomic_DNA"/>
</dbReference>
<gene>
    <name evidence="5" type="ORF">LRS13_01055</name>
</gene>
<reference evidence="6" key="1">
    <citation type="submission" date="2021-11" db="EMBL/GenBank/DDBJ databases">
        <title>Cultivation dependent microbiological survey of springs from the worlds oldest radium mine currently devoted to the extraction of radon-saturated water.</title>
        <authorList>
            <person name="Kapinusova G."/>
            <person name="Smrhova T."/>
            <person name="Strejcek M."/>
            <person name="Suman J."/>
            <person name="Jani K."/>
            <person name="Pajer P."/>
            <person name="Uhlik O."/>
        </authorList>
    </citation>
    <scope>NUCLEOTIDE SEQUENCE [LARGE SCALE GENOMIC DNA]</scope>
    <source>
        <strain evidence="6">J379</strain>
    </source>
</reference>
<evidence type="ECO:0000256" key="1">
    <source>
        <dbReference type="ARBA" id="ARBA00022603"/>
    </source>
</evidence>